<evidence type="ECO:0000313" key="5">
    <source>
        <dbReference type="Proteomes" id="UP001501170"/>
    </source>
</evidence>
<comment type="caution">
    <text evidence="4">The sequence shown here is derived from an EMBL/GenBank/DDBJ whole genome shotgun (WGS) entry which is preliminary data.</text>
</comment>
<keyword evidence="2" id="KW-0479">Metal-binding</keyword>
<dbReference type="SMART" id="SM00829">
    <property type="entry name" value="PKS_ER"/>
    <property type="match status" value="1"/>
</dbReference>
<dbReference type="InterPro" id="IPR020843">
    <property type="entry name" value="ER"/>
</dbReference>
<dbReference type="InterPro" id="IPR013154">
    <property type="entry name" value="ADH-like_N"/>
</dbReference>
<dbReference type="InterPro" id="IPR011032">
    <property type="entry name" value="GroES-like_sf"/>
</dbReference>
<dbReference type="PANTHER" id="PTHR43189">
    <property type="entry name" value="ZINC-TYPE ALCOHOL DEHYDROGENASE-LIKE PROTEIN C1198.01-RELATED"/>
    <property type="match status" value="1"/>
</dbReference>
<dbReference type="InterPro" id="IPR013149">
    <property type="entry name" value="ADH-like_C"/>
</dbReference>
<comment type="similarity">
    <text evidence="2">Belongs to the zinc-containing alcohol dehydrogenase family.</text>
</comment>
<dbReference type="Pfam" id="PF08240">
    <property type="entry name" value="ADH_N"/>
    <property type="match status" value="1"/>
</dbReference>
<protein>
    <submittedName>
        <fullName evidence="4">Zinc-binding dehydrogenase</fullName>
    </submittedName>
</protein>
<dbReference type="CDD" id="cd08262">
    <property type="entry name" value="Zn_ADH8"/>
    <property type="match status" value="1"/>
</dbReference>
<comment type="cofactor">
    <cofactor evidence="2">
        <name>Zn(2+)</name>
        <dbReference type="ChEBI" id="CHEBI:29105"/>
    </cofactor>
</comment>
<dbReference type="Gene3D" id="3.40.50.720">
    <property type="entry name" value="NAD(P)-binding Rossmann-like Domain"/>
    <property type="match status" value="1"/>
</dbReference>
<dbReference type="Proteomes" id="UP001501170">
    <property type="component" value="Unassembled WGS sequence"/>
</dbReference>
<feature type="domain" description="Enoyl reductase (ER)" evidence="3">
    <location>
        <begin position="26"/>
        <end position="395"/>
    </location>
</feature>
<dbReference type="SUPFAM" id="SSF51735">
    <property type="entry name" value="NAD(P)-binding Rossmann-fold domains"/>
    <property type="match status" value="1"/>
</dbReference>
<dbReference type="SUPFAM" id="SSF50129">
    <property type="entry name" value="GroES-like"/>
    <property type="match status" value="1"/>
</dbReference>
<gene>
    <name evidence="4" type="ORF">GCM10009855_02100</name>
</gene>
<evidence type="ECO:0000259" key="3">
    <source>
        <dbReference type="SMART" id="SM00829"/>
    </source>
</evidence>
<keyword evidence="1" id="KW-0560">Oxidoreductase</keyword>
<evidence type="ECO:0000256" key="1">
    <source>
        <dbReference type="ARBA" id="ARBA00023002"/>
    </source>
</evidence>
<keyword evidence="2" id="KW-0862">Zinc</keyword>
<dbReference type="Gene3D" id="3.90.180.10">
    <property type="entry name" value="Medium-chain alcohol dehydrogenases, catalytic domain"/>
    <property type="match status" value="1"/>
</dbReference>
<sequence length="404" mass="43312">MPLCVLMPARTRPYSGRMKAVVCHEGSLDVREMEVPRPGPGHVLIKVLRAGICGSDLHARVHGDVAADIGEKVGYDHFMRPAHEVVMGHEFVGEVVSYGPKCRKRWKPGTAVVALPIIRHDGEVEMVGLSAQAPGAYAEYMVVQEDLAMPVPDGVDVELAALTEPLAVAHHAVRRSEIGRRDVAVVVGCGPIGLAVILMLKAAGVRTVVAADLSELRRDLARQCGADVVVDPAVDSPWDAAPQQRKHFTRVGDLFSVAFDAMHALQTIPRTPWWSLMSVADKLSLTPRGPVVFECVGVPGMIDDLVAHAPFRSRVVVVGVCMEPDVFQPAMAGNKEIDLRFVFGYDPAEFRATLHMIARGTVQPRPLLTGTVGLGGAAGAFEALASARSHAKILIDPASDVVDV</sequence>
<keyword evidence="5" id="KW-1185">Reference proteome</keyword>
<reference evidence="5" key="1">
    <citation type="journal article" date="2019" name="Int. J. Syst. Evol. Microbiol.">
        <title>The Global Catalogue of Microorganisms (GCM) 10K type strain sequencing project: providing services to taxonomists for standard genome sequencing and annotation.</title>
        <authorList>
            <consortium name="The Broad Institute Genomics Platform"/>
            <consortium name="The Broad Institute Genome Sequencing Center for Infectious Disease"/>
            <person name="Wu L."/>
            <person name="Ma J."/>
        </authorList>
    </citation>
    <scope>NUCLEOTIDE SEQUENCE [LARGE SCALE GENOMIC DNA]</scope>
    <source>
        <strain evidence="5">JCM 16227</strain>
    </source>
</reference>
<dbReference type="EMBL" id="BAAARB010000001">
    <property type="protein sequence ID" value="GAA2366401.1"/>
    <property type="molecule type" value="Genomic_DNA"/>
</dbReference>
<evidence type="ECO:0000313" key="4">
    <source>
        <dbReference type="EMBL" id="GAA2366401.1"/>
    </source>
</evidence>
<name>A0ABP5U0H3_9ACTN</name>
<dbReference type="InterPro" id="IPR036291">
    <property type="entry name" value="NAD(P)-bd_dom_sf"/>
</dbReference>
<evidence type="ECO:0000256" key="2">
    <source>
        <dbReference type="RuleBase" id="RU361277"/>
    </source>
</evidence>
<dbReference type="PROSITE" id="PS00059">
    <property type="entry name" value="ADH_ZINC"/>
    <property type="match status" value="1"/>
</dbReference>
<dbReference type="InterPro" id="IPR002328">
    <property type="entry name" value="ADH_Zn_CS"/>
</dbReference>
<dbReference type="Pfam" id="PF00107">
    <property type="entry name" value="ADH_zinc_N"/>
    <property type="match status" value="1"/>
</dbReference>
<accession>A0ABP5U0H3</accession>
<dbReference type="PANTHER" id="PTHR43189:SF1">
    <property type="entry name" value="ZINC-TYPE ALCOHOL DEHYDROGENASE-LIKE PROTEIN C1198.01"/>
    <property type="match status" value="1"/>
</dbReference>
<organism evidence="4 5">
    <name type="scientific">Gordonia cholesterolivorans</name>
    <dbReference type="NCBI Taxonomy" id="559625"/>
    <lineage>
        <taxon>Bacteria</taxon>
        <taxon>Bacillati</taxon>
        <taxon>Actinomycetota</taxon>
        <taxon>Actinomycetes</taxon>
        <taxon>Mycobacteriales</taxon>
        <taxon>Gordoniaceae</taxon>
        <taxon>Gordonia</taxon>
    </lineage>
</organism>
<proteinExistence type="inferred from homology"/>